<evidence type="ECO:0000313" key="3">
    <source>
        <dbReference type="Proteomes" id="UP001279734"/>
    </source>
</evidence>
<feature type="transmembrane region" description="Helical" evidence="1">
    <location>
        <begin position="90"/>
        <end position="111"/>
    </location>
</feature>
<keyword evidence="1" id="KW-0812">Transmembrane</keyword>
<evidence type="ECO:0000313" key="2">
    <source>
        <dbReference type="EMBL" id="GMH21073.1"/>
    </source>
</evidence>
<proteinExistence type="predicted"/>
<feature type="transmembrane region" description="Helical" evidence="1">
    <location>
        <begin position="123"/>
        <end position="148"/>
    </location>
</feature>
<feature type="transmembrane region" description="Helical" evidence="1">
    <location>
        <begin position="168"/>
        <end position="189"/>
    </location>
</feature>
<accession>A0AAD3XXF5</accession>
<evidence type="ECO:0000256" key="1">
    <source>
        <dbReference type="SAM" id="Phobius"/>
    </source>
</evidence>
<keyword evidence="3" id="KW-1185">Reference proteome</keyword>
<organism evidence="2 3">
    <name type="scientific">Nepenthes gracilis</name>
    <name type="common">Slender pitcher plant</name>
    <dbReference type="NCBI Taxonomy" id="150966"/>
    <lineage>
        <taxon>Eukaryota</taxon>
        <taxon>Viridiplantae</taxon>
        <taxon>Streptophyta</taxon>
        <taxon>Embryophyta</taxon>
        <taxon>Tracheophyta</taxon>
        <taxon>Spermatophyta</taxon>
        <taxon>Magnoliopsida</taxon>
        <taxon>eudicotyledons</taxon>
        <taxon>Gunneridae</taxon>
        <taxon>Pentapetalae</taxon>
        <taxon>Caryophyllales</taxon>
        <taxon>Nepenthaceae</taxon>
        <taxon>Nepenthes</taxon>
    </lineage>
</organism>
<keyword evidence="1" id="KW-0472">Membrane</keyword>
<feature type="transmembrane region" description="Helical" evidence="1">
    <location>
        <begin position="51"/>
        <end position="70"/>
    </location>
</feature>
<gene>
    <name evidence="2" type="ORF">Nepgr_022915</name>
</gene>
<dbReference type="AlphaFoldDB" id="A0AAD3XXF5"/>
<keyword evidence="1" id="KW-1133">Transmembrane helix</keyword>
<dbReference type="EMBL" id="BSYO01000022">
    <property type="protein sequence ID" value="GMH21073.1"/>
    <property type="molecule type" value="Genomic_DNA"/>
</dbReference>
<sequence>MNISWFLVVELLCKITNRCWYGAVPNLGCRCCFWMTWMLDHIGVWVTRRLTPGLLLLLLCKTAVPVLYGIELEDVSLLDVGLLCAAPDRIMVLFGLFSILRTVIAGSHCKWYCWLSGAGVGNWVVFFVAGWPIVVVFIKLPIVFWAGLGCCGRSHLTPMADLICRLRPFSLVILPISVGVSASCADLICSRHVMLMLLLMWTQHWRKCSCFCRSQLG</sequence>
<dbReference type="Proteomes" id="UP001279734">
    <property type="component" value="Unassembled WGS sequence"/>
</dbReference>
<name>A0AAD3XXF5_NEPGR</name>
<comment type="caution">
    <text evidence="2">The sequence shown here is derived from an EMBL/GenBank/DDBJ whole genome shotgun (WGS) entry which is preliminary data.</text>
</comment>
<reference evidence="2" key="1">
    <citation type="submission" date="2023-05" db="EMBL/GenBank/DDBJ databases">
        <title>Nepenthes gracilis genome sequencing.</title>
        <authorList>
            <person name="Fukushima K."/>
        </authorList>
    </citation>
    <scope>NUCLEOTIDE SEQUENCE</scope>
    <source>
        <strain evidence="2">SING2019-196</strain>
    </source>
</reference>
<protein>
    <submittedName>
        <fullName evidence="2">Uncharacterized protein</fullName>
    </submittedName>
</protein>